<organism evidence="1 2">
    <name type="scientific">Actinopolymorpha pittospori</name>
    <dbReference type="NCBI Taxonomy" id="648752"/>
    <lineage>
        <taxon>Bacteria</taxon>
        <taxon>Bacillati</taxon>
        <taxon>Actinomycetota</taxon>
        <taxon>Actinomycetes</taxon>
        <taxon>Propionibacteriales</taxon>
        <taxon>Actinopolymorphaceae</taxon>
        <taxon>Actinopolymorpha</taxon>
    </lineage>
</organism>
<evidence type="ECO:0000313" key="2">
    <source>
        <dbReference type="Proteomes" id="UP000638648"/>
    </source>
</evidence>
<reference evidence="1" key="1">
    <citation type="submission" date="2020-10" db="EMBL/GenBank/DDBJ databases">
        <title>Sequencing the genomes of 1000 actinobacteria strains.</title>
        <authorList>
            <person name="Klenk H.-P."/>
        </authorList>
    </citation>
    <scope>NUCLEOTIDE SEQUENCE</scope>
    <source>
        <strain evidence="1">DSM 45354</strain>
    </source>
</reference>
<accession>A0A927MSV3</accession>
<comment type="caution">
    <text evidence="1">The sequence shown here is derived from an EMBL/GenBank/DDBJ whole genome shotgun (WGS) entry which is preliminary data.</text>
</comment>
<protein>
    <submittedName>
        <fullName evidence="1">Uncharacterized protein</fullName>
    </submittedName>
</protein>
<dbReference type="RefSeq" id="WP_192749970.1">
    <property type="nucleotide sequence ID" value="NZ_BAABJL010000188.1"/>
</dbReference>
<gene>
    <name evidence="1" type="ORF">HEB94_002540</name>
</gene>
<dbReference type="EMBL" id="JADBEM010000001">
    <property type="protein sequence ID" value="MBE1605692.1"/>
    <property type="molecule type" value="Genomic_DNA"/>
</dbReference>
<dbReference type="Proteomes" id="UP000638648">
    <property type="component" value="Unassembled WGS sequence"/>
</dbReference>
<dbReference type="AlphaFoldDB" id="A0A927MSV3"/>
<proteinExistence type="predicted"/>
<evidence type="ECO:0000313" key="1">
    <source>
        <dbReference type="EMBL" id="MBE1605692.1"/>
    </source>
</evidence>
<name>A0A927MSV3_9ACTN</name>
<sequence>MAQVPRKDIPPEDLARVRQAAEDYLRSNIDGSPSSIRVVFTTHEIARTVISGGPGAPTLDPPDERPVYVVVFEGDFRTRTSGRRGCWLAVDVTPAFGVLGYRLAPPEAERIVNLDLNELGRVHSIDLDGRSDT</sequence>
<keyword evidence="2" id="KW-1185">Reference proteome</keyword>